<dbReference type="GO" id="GO:0006559">
    <property type="term" value="P:L-phenylalanine catabolic process"/>
    <property type="evidence" value="ECO:0007669"/>
    <property type="project" value="TreeGrafter"/>
</dbReference>
<dbReference type="GO" id="GO:0006729">
    <property type="term" value="P:tetrahydrobiopterin biosynthetic process"/>
    <property type="evidence" value="ECO:0007669"/>
    <property type="project" value="TreeGrafter"/>
</dbReference>
<comment type="similarity">
    <text evidence="1">Belongs to the short-chain dehydrogenases/reductases (SDR) family.</text>
</comment>
<proteinExistence type="inferred from homology"/>
<comment type="subunit">
    <text evidence="2">Homodimer.</text>
</comment>
<name>A0A7K1Y000_9SPHI</name>
<keyword evidence="4" id="KW-0560">Oxidoreductase</keyword>
<protein>
    <submittedName>
        <fullName evidence="5">SDR family NAD(P)-dependent oxidoreductase</fullName>
    </submittedName>
</protein>
<gene>
    <name evidence="5" type="ORF">GS398_13775</name>
</gene>
<dbReference type="RefSeq" id="WP_160907375.1">
    <property type="nucleotide sequence ID" value="NZ_WVHS01000003.1"/>
</dbReference>
<evidence type="ECO:0000256" key="1">
    <source>
        <dbReference type="ARBA" id="ARBA00006484"/>
    </source>
</evidence>
<dbReference type="PRINTS" id="PR00081">
    <property type="entry name" value="GDHRDH"/>
</dbReference>
<dbReference type="Proteomes" id="UP000451233">
    <property type="component" value="Unassembled WGS sequence"/>
</dbReference>
<reference evidence="5 6" key="1">
    <citation type="submission" date="2019-11" db="EMBL/GenBank/DDBJ databases">
        <title>Pedobacter sp. HMF7056 Genome sequencing and assembly.</title>
        <authorList>
            <person name="Kang H."/>
            <person name="Kim H."/>
            <person name="Joh K."/>
        </authorList>
    </citation>
    <scope>NUCLEOTIDE SEQUENCE [LARGE SCALE GENOMIC DNA]</scope>
    <source>
        <strain evidence="5 6">HMF7056</strain>
    </source>
</reference>
<sequence length="229" mass="24404">MKTILITGADGNLGTTVTQTFLEVGYQVLATVVNEAAKNNLAPHPSLEVQAVNLTDETETGRFIASALAKYQHIDAALLLVGGFAMGDIAATTGAELKKMYSLNFETAYYTARPLFAHMKDSGSGRLVFVGARPALQPADGKAMIAYALSKSLLFNLAACLNEEAKGIDVVATVVVPSTLDTPVNRKAMPDVDPAKWVKPQQLADIMKFICSDTAAALREPVIKVYNNA</sequence>
<evidence type="ECO:0000313" key="5">
    <source>
        <dbReference type="EMBL" id="MXV16378.1"/>
    </source>
</evidence>
<organism evidence="5 6">
    <name type="scientific">Hufsiella ginkgonis</name>
    <dbReference type="NCBI Taxonomy" id="2695274"/>
    <lineage>
        <taxon>Bacteria</taxon>
        <taxon>Pseudomonadati</taxon>
        <taxon>Bacteroidota</taxon>
        <taxon>Sphingobacteriia</taxon>
        <taxon>Sphingobacteriales</taxon>
        <taxon>Sphingobacteriaceae</taxon>
        <taxon>Hufsiella</taxon>
    </lineage>
</organism>
<dbReference type="PANTHER" id="PTHR15104">
    <property type="entry name" value="DIHYDROPTERIDINE REDUCTASE"/>
    <property type="match status" value="1"/>
</dbReference>
<dbReference type="GO" id="GO:0004155">
    <property type="term" value="F:6,7-dihydropteridine reductase activity"/>
    <property type="evidence" value="ECO:0007669"/>
    <property type="project" value="TreeGrafter"/>
</dbReference>
<dbReference type="InterPro" id="IPR036291">
    <property type="entry name" value="NAD(P)-bd_dom_sf"/>
</dbReference>
<dbReference type="GO" id="GO:0070402">
    <property type="term" value="F:NADPH binding"/>
    <property type="evidence" value="ECO:0007669"/>
    <property type="project" value="TreeGrafter"/>
</dbReference>
<comment type="caution">
    <text evidence="5">The sequence shown here is derived from an EMBL/GenBank/DDBJ whole genome shotgun (WGS) entry which is preliminary data.</text>
</comment>
<dbReference type="AlphaFoldDB" id="A0A7K1Y000"/>
<keyword evidence="3" id="KW-0521">NADP</keyword>
<accession>A0A7K1Y000</accession>
<dbReference type="PANTHER" id="PTHR15104:SF0">
    <property type="entry name" value="DIHYDROPTERIDINE REDUCTASE"/>
    <property type="match status" value="1"/>
</dbReference>
<evidence type="ECO:0000256" key="3">
    <source>
        <dbReference type="ARBA" id="ARBA00022857"/>
    </source>
</evidence>
<evidence type="ECO:0000313" key="6">
    <source>
        <dbReference type="Proteomes" id="UP000451233"/>
    </source>
</evidence>
<evidence type="ECO:0000256" key="4">
    <source>
        <dbReference type="ARBA" id="ARBA00023002"/>
    </source>
</evidence>
<dbReference type="EMBL" id="WVHS01000003">
    <property type="protein sequence ID" value="MXV16378.1"/>
    <property type="molecule type" value="Genomic_DNA"/>
</dbReference>
<dbReference type="GO" id="GO:0070404">
    <property type="term" value="F:NADH binding"/>
    <property type="evidence" value="ECO:0007669"/>
    <property type="project" value="TreeGrafter"/>
</dbReference>
<dbReference type="Gene3D" id="3.40.50.720">
    <property type="entry name" value="NAD(P)-binding Rossmann-like Domain"/>
    <property type="match status" value="1"/>
</dbReference>
<evidence type="ECO:0000256" key="2">
    <source>
        <dbReference type="ARBA" id="ARBA00011738"/>
    </source>
</evidence>
<dbReference type="SUPFAM" id="SSF51735">
    <property type="entry name" value="NAD(P)-binding Rossmann-fold domains"/>
    <property type="match status" value="1"/>
</dbReference>
<dbReference type="Pfam" id="PF00106">
    <property type="entry name" value="adh_short"/>
    <property type="match status" value="1"/>
</dbReference>
<dbReference type="InterPro" id="IPR002347">
    <property type="entry name" value="SDR_fam"/>
</dbReference>
<keyword evidence="6" id="KW-1185">Reference proteome</keyword>
<dbReference type="GO" id="GO:0005737">
    <property type="term" value="C:cytoplasm"/>
    <property type="evidence" value="ECO:0007669"/>
    <property type="project" value="TreeGrafter"/>
</dbReference>